<gene>
    <name evidence="2" type="ORF">S01H4_13149</name>
</gene>
<dbReference type="AlphaFoldDB" id="X0YE50"/>
<name>X0YE50_9ZZZZ</name>
<feature type="coiled-coil region" evidence="1">
    <location>
        <begin position="76"/>
        <end position="103"/>
    </location>
</feature>
<dbReference type="EMBL" id="BART01005802">
    <property type="protein sequence ID" value="GAG54150.1"/>
    <property type="molecule type" value="Genomic_DNA"/>
</dbReference>
<reference evidence="2" key="1">
    <citation type="journal article" date="2014" name="Front. Microbiol.">
        <title>High frequency of phylogenetically diverse reductive dehalogenase-homologous genes in deep subseafloor sedimentary metagenomes.</title>
        <authorList>
            <person name="Kawai M."/>
            <person name="Futagami T."/>
            <person name="Toyoda A."/>
            <person name="Takaki Y."/>
            <person name="Nishi S."/>
            <person name="Hori S."/>
            <person name="Arai W."/>
            <person name="Tsubouchi T."/>
            <person name="Morono Y."/>
            <person name="Uchiyama I."/>
            <person name="Ito T."/>
            <person name="Fujiyama A."/>
            <person name="Inagaki F."/>
            <person name="Takami H."/>
        </authorList>
    </citation>
    <scope>NUCLEOTIDE SEQUENCE</scope>
    <source>
        <strain evidence="2">Expedition CK06-06</strain>
    </source>
</reference>
<evidence type="ECO:0000313" key="2">
    <source>
        <dbReference type="EMBL" id="GAG54150.1"/>
    </source>
</evidence>
<sequence length="106" mass="12838">MKFRPKKKKSFDTTLKTRSGDIIVVREHTREQRKGKVSRVRRHLKRKKKPVDTWIDKSDREALKMDRNLLRQTAKMEGREVEFREAEKRLEEIRQQREAEGMDSDD</sequence>
<organism evidence="2">
    <name type="scientific">marine sediment metagenome</name>
    <dbReference type="NCBI Taxonomy" id="412755"/>
    <lineage>
        <taxon>unclassified sequences</taxon>
        <taxon>metagenomes</taxon>
        <taxon>ecological metagenomes</taxon>
    </lineage>
</organism>
<accession>X0YE50</accession>
<protein>
    <submittedName>
        <fullName evidence="2">Uncharacterized protein</fullName>
    </submittedName>
</protein>
<evidence type="ECO:0000256" key="1">
    <source>
        <dbReference type="SAM" id="Coils"/>
    </source>
</evidence>
<comment type="caution">
    <text evidence="2">The sequence shown here is derived from an EMBL/GenBank/DDBJ whole genome shotgun (WGS) entry which is preliminary data.</text>
</comment>
<proteinExistence type="predicted"/>
<keyword evidence="1" id="KW-0175">Coiled coil</keyword>